<dbReference type="InterPro" id="IPR001466">
    <property type="entry name" value="Beta-lactam-related"/>
</dbReference>
<comment type="caution">
    <text evidence="3">The sequence shown here is derived from an EMBL/GenBank/DDBJ whole genome shotgun (WGS) entry which is preliminary data.</text>
</comment>
<dbReference type="Gene3D" id="3.40.710.10">
    <property type="entry name" value="DD-peptidase/beta-lactamase superfamily"/>
    <property type="match status" value="1"/>
</dbReference>
<dbReference type="InterPro" id="IPR012338">
    <property type="entry name" value="Beta-lactam/transpept-like"/>
</dbReference>
<dbReference type="EMBL" id="JAWLLD010000001">
    <property type="protein sequence ID" value="MDV7010841.1"/>
    <property type="molecule type" value="Genomic_DNA"/>
</dbReference>
<evidence type="ECO:0000259" key="2">
    <source>
        <dbReference type="Pfam" id="PF00144"/>
    </source>
</evidence>
<keyword evidence="3" id="KW-0378">Hydrolase</keyword>
<dbReference type="PANTHER" id="PTHR46825">
    <property type="entry name" value="D-ALANYL-D-ALANINE-CARBOXYPEPTIDASE/ENDOPEPTIDASE AMPH"/>
    <property type="match status" value="1"/>
</dbReference>
<dbReference type="Pfam" id="PF00144">
    <property type="entry name" value="Beta-lactamase"/>
    <property type="match status" value="1"/>
</dbReference>
<feature type="domain" description="Beta-lactamase-related" evidence="2">
    <location>
        <begin position="92"/>
        <end position="400"/>
    </location>
</feature>
<dbReference type="Proteomes" id="UP001187143">
    <property type="component" value="Unassembled WGS sequence"/>
</dbReference>
<sequence>MTTVVGHHFYRDGTKLNENPRGASYALRGLFPATEYPDLTATSVSMAGVESEHSEPVTGTTLEAPPPHPAMSQADKDAIDAVVAASAPTMGRTGVMVSVSSPEFGDYEKAYGTSDLAGTPMTTDMHFRVASMTKSFTAAAVMMAADKGLLSLDDTIDKYMSWVPNGDKITIRLMLMHRSGLANDQTDTNYGALYYTNPTRAYSVMSSLLFVRRAAPLAPPDTVYGYTNTAYFIAGMILERVTGRKLKSLIEDDIMAPLGMTGSTFPEYPTVDMPAPFSHGYAPNLVGANSDWYRLNPNFIWASGNIVSTIGDLVKWGKELRDGTLLSPAMHHEWVSTYAPFPYRAGIKPEDRGPVTNGMGMGILKQGDWIGHDGSWTGYSCACAFHPASGTVITAMENAQTYVLTAWAEIFTEIAEHFYPGSAMGEFTGTWPPTP</sequence>
<organism evidence="3 4">
    <name type="scientific">Mycobacterium intracellulare</name>
    <dbReference type="NCBI Taxonomy" id="1767"/>
    <lineage>
        <taxon>Bacteria</taxon>
        <taxon>Bacillati</taxon>
        <taxon>Actinomycetota</taxon>
        <taxon>Actinomycetes</taxon>
        <taxon>Mycobacteriales</taxon>
        <taxon>Mycobacteriaceae</taxon>
        <taxon>Mycobacterium</taxon>
        <taxon>Mycobacterium avium complex (MAC)</taxon>
    </lineage>
</organism>
<proteinExistence type="predicted"/>
<dbReference type="AlphaFoldDB" id="A0AAE4U7R8"/>
<dbReference type="EC" id="3.1.1.103" evidence="3"/>
<evidence type="ECO:0000313" key="4">
    <source>
        <dbReference type="Proteomes" id="UP001187143"/>
    </source>
</evidence>
<accession>A0AAE4U7R8</accession>
<reference evidence="3" key="1">
    <citation type="submission" date="2023-10" db="EMBL/GenBank/DDBJ databases">
        <title>Characterization and genome sequence of Mycobacterium intracellulare ABSURDO, a novel pathogenic isolate with three colony morphotypes that vary in growth and acid-fastness.</title>
        <authorList>
            <person name="Jude B.A."/>
            <person name="Robinson R.T."/>
        </authorList>
    </citation>
    <scope>NUCLEOTIDE SEQUENCE</scope>
    <source>
        <strain evidence="3">ABSURDO Component B</strain>
    </source>
</reference>
<dbReference type="InterPro" id="IPR050491">
    <property type="entry name" value="AmpC-like"/>
</dbReference>
<feature type="region of interest" description="Disordered" evidence="1">
    <location>
        <begin position="49"/>
        <end position="73"/>
    </location>
</feature>
<dbReference type="RefSeq" id="WP_317727153.1">
    <property type="nucleotide sequence ID" value="NZ_JAWLLC010000002.1"/>
</dbReference>
<evidence type="ECO:0000313" key="3">
    <source>
        <dbReference type="EMBL" id="MDV7010841.1"/>
    </source>
</evidence>
<protein>
    <submittedName>
        <fullName evidence="3">Serine hydrolase domain-containing protein</fullName>
        <ecNumber evidence="3">3.1.1.103</ecNumber>
    </submittedName>
</protein>
<dbReference type="GO" id="GO:0016787">
    <property type="term" value="F:hydrolase activity"/>
    <property type="evidence" value="ECO:0007669"/>
    <property type="project" value="UniProtKB-KW"/>
</dbReference>
<evidence type="ECO:0000256" key="1">
    <source>
        <dbReference type="SAM" id="MobiDB-lite"/>
    </source>
</evidence>
<dbReference type="SUPFAM" id="SSF56601">
    <property type="entry name" value="beta-lactamase/transpeptidase-like"/>
    <property type="match status" value="1"/>
</dbReference>
<gene>
    <name evidence="3" type="ORF">R4F53_00780</name>
</gene>
<dbReference type="PANTHER" id="PTHR46825:SF7">
    <property type="entry name" value="D-ALANYL-D-ALANINE CARBOXYPEPTIDASE"/>
    <property type="match status" value="1"/>
</dbReference>
<name>A0AAE4U7R8_MYCIT</name>